<name>A0A433VJ83_9CYAN</name>
<protein>
    <submittedName>
        <fullName evidence="1">Uncharacterized protein</fullName>
    </submittedName>
</protein>
<evidence type="ECO:0000313" key="1">
    <source>
        <dbReference type="EMBL" id="RUT06115.1"/>
    </source>
</evidence>
<gene>
    <name evidence="1" type="ORF">DSM106972_033210</name>
</gene>
<dbReference type="Proteomes" id="UP000271624">
    <property type="component" value="Unassembled WGS sequence"/>
</dbReference>
<accession>A0A433VJ83</accession>
<dbReference type="AlphaFoldDB" id="A0A433VJ83"/>
<sequence>MERQRIMVIGSNVTTVQRVSSYCLKKNLEVFPYYGIPIVDDITLFAPHVVVLCLPIPENFQLCQIHQPYIFWSENKISEEQELEGLEELYICVQKALQTLN</sequence>
<proteinExistence type="predicted"/>
<reference evidence="1" key="1">
    <citation type="submission" date="2018-12" db="EMBL/GenBank/DDBJ databases">
        <authorList>
            <person name="Will S."/>
            <person name="Neumann-Schaal M."/>
            <person name="Henke P."/>
        </authorList>
    </citation>
    <scope>NUCLEOTIDE SEQUENCE</scope>
    <source>
        <strain evidence="1">PCC 7102</strain>
    </source>
</reference>
<reference evidence="1" key="2">
    <citation type="journal article" date="2019" name="Genome Biol. Evol.">
        <title>Day and night: Metabolic profiles and evolutionary relationships of six axenic non-marine cyanobacteria.</title>
        <authorList>
            <person name="Will S.E."/>
            <person name="Henke P."/>
            <person name="Boedeker C."/>
            <person name="Huang S."/>
            <person name="Brinkmann H."/>
            <person name="Rohde M."/>
            <person name="Jarek M."/>
            <person name="Friedl T."/>
            <person name="Seufert S."/>
            <person name="Schumacher M."/>
            <person name="Overmann J."/>
            <person name="Neumann-Schaal M."/>
            <person name="Petersen J."/>
        </authorList>
    </citation>
    <scope>NUCLEOTIDE SEQUENCE [LARGE SCALE GENOMIC DNA]</scope>
    <source>
        <strain evidence="1">PCC 7102</strain>
    </source>
</reference>
<comment type="caution">
    <text evidence="1">The sequence shown here is derived from an EMBL/GenBank/DDBJ whole genome shotgun (WGS) entry which is preliminary data.</text>
</comment>
<organism evidence="1 2">
    <name type="scientific">Dulcicalothrix desertica PCC 7102</name>
    <dbReference type="NCBI Taxonomy" id="232991"/>
    <lineage>
        <taxon>Bacteria</taxon>
        <taxon>Bacillati</taxon>
        <taxon>Cyanobacteriota</taxon>
        <taxon>Cyanophyceae</taxon>
        <taxon>Nostocales</taxon>
        <taxon>Calotrichaceae</taxon>
        <taxon>Dulcicalothrix</taxon>
    </lineage>
</organism>
<evidence type="ECO:0000313" key="2">
    <source>
        <dbReference type="Proteomes" id="UP000271624"/>
    </source>
</evidence>
<dbReference type="EMBL" id="RSCL01000007">
    <property type="protein sequence ID" value="RUT06115.1"/>
    <property type="molecule type" value="Genomic_DNA"/>
</dbReference>
<keyword evidence="2" id="KW-1185">Reference proteome</keyword>
<dbReference type="RefSeq" id="WP_233787081.1">
    <property type="nucleotide sequence ID" value="NZ_RSCL01000007.1"/>
</dbReference>